<protein>
    <submittedName>
        <fullName evidence="1">Uncharacterized protein</fullName>
    </submittedName>
</protein>
<name>A0ABD0TX75_DENTH</name>
<comment type="caution">
    <text evidence="1">The sequence shown here is derived from an EMBL/GenBank/DDBJ whole genome shotgun (WGS) entry which is preliminary data.</text>
</comment>
<keyword evidence="2" id="KW-1185">Reference proteome</keyword>
<dbReference type="EMBL" id="JANQDX010000019">
    <property type="protein sequence ID" value="KAL0904255.1"/>
    <property type="molecule type" value="Genomic_DNA"/>
</dbReference>
<proteinExistence type="predicted"/>
<sequence>MNGARVDWNGVEALAARDFRSLRALDYLRQGGYHKQGREFGSCIWHQKSVGVVRSDGWKLWKKLAVSGGLRLGTWPNGLGGVGSSDGMDREEQVERRSQMSDRACGGCREETKKSRSRALVRIITARVATIEASARNLGCEP</sequence>
<dbReference type="AlphaFoldDB" id="A0ABD0TX75"/>
<organism evidence="1 2">
    <name type="scientific">Dendrobium thyrsiflorum</name>
    <name type="common">Pinecone-like raceme dendrobium</name>
    <name type="synonym">Orchid</name>
    <dbReference type="NCBI Taxonomy" id="117978"/>
    <lineage>
        <taxon>Eukaryota</taxon>
        <taxon>Viridiplantae</taxon>
        <taxon>Streptophyta</taxon>
        <taxon>Embryophyta</taxon>
        <taxon>Tracheophyta</taxon>
        <taxon>Spermatophyta</taxon>
        <taxon>Magnoliopsida</taxon>
        <taxon>Liliopsida</taxon>
        <taxon>Asparagales</taxon>
        <taxon>Orchidaceae</taxon>
        <taxon>Epidendroideae</taxon>
        <taxon>Malaxideae</taxon>
        <taxon>Dendrobiinae</taxon>
        <taxon>Dendrobium</taxon>
    </lineage>
</organism>
<dbReference type="Proteomes" id="UP001552299">
    <property type="component" value="Unassembled WGS sequence"/>
</dbReference>
<evidence type="ECO:0000313" key="1">
    <source>
        <dbReference type="EMBL" id="KAL0904255.1"/>
    </source>
</evidence>
<accession>A0ABD0TX75</accession>
<reference evidence="1 2" key="1">
    <citation type="journal article" date="2024" name="Plant Biotechnol. J.">
        <title>Dendrobium thyrsiflorum genome and its molecular insights into genes involved in important horticultural traits.</title>
        <authorList>
            <person name="Chen B."/>
            <person name="Wang J.Y."/>
            <person name="Zheng P.J."/>
            <person name="Li K.L."/>
            <person name="Liang Y.M."/>
            <person name="Chen X.F."/>
            <person name="Zhang C."/>
            <person name="Zhao X."/>
            <person name="He X."/>
            <person name="Zhang G.Q."/>
            <person name="Liu Z.J."/>
            <person name="Xu Q."/>
        </authorList>
    </citation>
    <scope>NUCLEOTIDE SEQUENCE [LARGE SCALE GENOMIC DNA]</scope>
    <source>
        <strain evidence="1">GZMU011</strain>
    </source>
</reference>
<gene>
    <name evidence="1" type="ORF">M5K25_026338</name>
</gene>
<evidence type="ECO:0000313" key="2">
    <source>
        <dbReference type="Proteomes" id="UP001552299"/>
    </source>
</evidence>